<feature type="chain" id="PRO_5041261320" evidence="2">
    <location>
        <begin position="20"/>
        <end position="583"/>
    </location>
</feature>
<sequence length="583" mass="65293">MHWLVQVLLVLPVAGSVYAAQIPFHLKVGLQKEAELPLPVDEFATKWDFNMKPSVNSTSHLIFDTVSAFLQHWPNTRYRNGHNLIPGIVPVGTLLYHGRSDSNLPTVPQWTATDPEHARPFCRGSLETGCWQLTLISTRTLNVLYFDGSSAAKMQGGPMDTQDIVAWRKLIPEWTFNESRRLADLCVWGQKFGLDGFVRMEMDFEIMLCDFTAGVDVVSFLNLESNGRGPGGGGPRGPGGPPPGGPPRQDPTDDLPAPPPFTDPSASADAFSEVIHSGSWHNRYPGETRIQLDLARMVSFYDTSLVPSLVPYRFDQERWFHHLEGVSDDDISAVMVRLEQAVQTAHGGGSGIDWATLVHVVVDRFADRLEMVQYLLNSTESSDSDDMRAAKRLQTQLKVMIQPYQLHSVTPPLVSSDDYSWASPIFKLCATTHTSHIGKNKLTRSEHLILESIDETNREICRVVTRMWAQGVLAGLDDAASPTQLEDSPPPDLLPQWKTQISDLMAWLDWSVWVKCRPDCGFEEYCYLPTWPFFRRPGGNFPGRGPNPPGGPTQPPIHSLEDTNDWEKPQPRCIRKIEPFDDM</sequence>
<organism evidence="3 4">
    <name type="scientific">Armillaria novae-zelandiae</name>
    <dbReference type="NCBI Taxonomy" id="153914"/>
    <lineage>
        <taxon>Eukaryota</taxon>
        <taxon>Fungi</taxon>
        <taxon>Dikarya</taxon>
        <taxon>Basidiomycota</taxon>
        <taxon>Agaricomycotina</taxon>
        <taxon>Agaricomycetes</taxon>
        <taxon>Agaricomycetidae</taxon>
        <taxon>Agaricales</taxon>
        <taxon>Marasmiineae</taxon>
        <taxon>Physalacriaceae</taxon>
        <taxon>Armillaria</taxon>
    </lineage>
</organism>
<proteinExistence type="predicted"/>
<dbReference type="AlphaFoldDB" id="A0AA39PC55"/>
<reference evidence="3" key="1">
    <citation type="submission" date="2023-06" db="EMBL/GenBank/DDBJ databases">
        <authorList>
            <consortium name="Lawrence Berkeley National Laboratory"/>
            <person name="Ahrendt S."/>
            <person name="Sahu N."/>
            <person name="Indic B."/>
            <person name="Wong-Bajracharya J."/>
            <person name="Merenyi Z."/>
            <person name="Ke H.-M."/>
            <person name="Monk M."/>
            <person name="Kocsube S."/>
            <person name="Drula E."/>
            <person name="Lipzen A."/>
            <person name="Balint B."/>
            <person name="Henrissat B."/>
            <person name="Andreopoulos B."/>
            <person name="Martin F.M."/>
            <person name="Harder C.B."/>
            <person name="Rigling D."/>
            <person name="Ford K.L."/>
            <person name="Foster G.D."/>
            <person name="Pangilinan J."/>
            <person name="Papanicolaou A."/>
            <person name="Barry K."/>
            <person name="LaButti K."/>
            <person name="Viragh M."/>
            <person name="Koriabine M."/>
            <person name="Yan M."/>
            <person name="Riley R."/>
            <person name="Champramary S."/>
            <person name="Plett K.L."/>
            <person name="Tsai I.J."/>
            <person name="Slot J."/>
            <person name="Sipos G."/>
            <person name="Plett J."/>
            <person name="Nagy L.G."/>
            <person name="Grigoriev I.V."/>
        </authorList>
    </citation>
    <scope>NUCLEOTIDE SEQUENCE</scope>
    <source>
        <strain evidence="3">ICMP 16352</strain>
    </source>
</reference>
<evidence type="ECO:0000313" key="3">
    <source>
        <dbReference type="EMBL" id="KAK0480698.1"/>
    </source>
</evidence>
<name>A0AA39PC55_9AGAR</name>
<gene>
    <name evidence="3" type="ORF">IW261DRAFT_1474009</name>
</gene>
<feature type="compositionally biased region" description="Pro residues" evidence="1">
    <location>
        <begin position="545"/>
        <end position="555"/>
    </location>
</feature>
<dbReference type="PANTHER" id="PTHR35204">
    <property type="entry name" value="YALI0A21131P"/>
    <property type="match status" value="1"/>
</dbReference>
<feature type="compositionally biased region" description="Basic and acidic residues" evidence="1">
    <location>
        <begin position="559"/>
        <end position="571"/>
    </location>
</feature>
<evidence type="ECO:0000313" key="4">
    <source>
        <dbReference type="Proteomes" id="UP001175227"/>
    </source>
</evidence>
<feature type="signal peptide" evidence="2">
    <location>
        <begin position="1"/>
        <end position="19"/>
    </location>
</feature>
<feature type="compositionally biased region" description="Pro residues" evidence="1">
    <location>
        <begin position="238"/>
        <end position="249"/>
    </location>
</feature>
<feature type="region of interest" description="Disordered" evidence="1">
    <location>
        <begin position="226"/>
        <end position="267"/>
    </location>
</feature>
<evidence type="ECO:0000256" key="1">
    <source>
        <dbReference type="SAM" id="MobiDB-lite"/>
    </source>
</evidence>
<dbReference type="EMBL" id="JAUEPR010000009">
    <property type="protein sequence ID" value="KAK0480698.1"/>
    <property type="molecule type" value="Genomic_DNA"/>
</dbReference>
<dbReference type="PANTHER" id="PTHR35204:SF1">
    <property type="entry name" value="ENTEROTOXIN"/>
    <property type="match status" value="1"/>
</dbReference>
<comment type="caution">
    <text evidence="3">The sequence shown here is derived from an EMBL/GenBank/DDBJ whole genome shotgun (WGS) entry which is preliminary data.</text>
</comment>
<dbReference type="InterPro" id="IPR038921">
    <property type="entry name" value="YOR389W-like"/>
</dbReference>
<feature type="compositionally biased region" description="Gly residues" evidence="1">
    <location>
        <begin position="228"/>
        <end position="237"/>
    </location>
</feature>
<evidence type="ECO:0000256" key="2">
    <source>
        <dbReference type="SAM" id="SignalP"/>
    </source>
</evidence>
<keyword evidence="2" id="KW-0732">Signal</keyword>
<protein>
    <submittedName>
        <fullName evidence="3">Uncharacterized protein</fullName>
    </submittedName>
</protein>
<keyword evidence="4" id="KW-1185">Reference proteome</keyword>
<feature type="region of interest" description="Disordered" evidence="1">
    <location>
        <begin position="539"/>
        <end position="571"/>
    </location>
</feature>
<accession>A0AA39PC55</accession>
<dbReference type="Proteomes" id="UP001175227">
    <property type="component" value="Unassembled WGS sequence"/>
</dbReference>